<dbReference type="InterPro" id="IPR011494">
    <property type="entry name" value="HIRA-like_C"/>
</dbReference>
<keyword evidence="9 19" id="KW-0853">WD repeat</keyword>
<dbReference type="PROSITE" id="PS00678">
    <property type="entry name" value="WD_REPEATS_1"/>
    <property type="match status" value="1"/>
</dbReference>
<dbReference type="OrthoDB" id="1741719at2759"/>
<proteinExistence type="inferred from homology"/>
<dbReference type="GO" id="GO:0000785">
    <property type="term" value="C:chromatin"/>
    <property type="evidence" value="ECO:0007669"/>
    <property type="project" value="TreeGrafter"/>
</dbReference>
<evidence type="ECO:0000256" key="8">
    <source>
        <dbReference type="ARBA" id="ARBA00012288"/>
    </source>
</evidence>
<dbReference type="UniPathway" id="UPA00251">
    <property type="reaction ID" value="UER00321"/>
</dbReference>
<evidence type="ECO:0000256" key="20">
    <source>
        <dbReference type="RuleBase" id="RU000554"/>
    </source>
</evidence>
<dbReference type="InterPro" id="IPR055410">
    <property type="entry name" value="Beta-prop_CAF1B_HIR1"/>
</dbReference>
<gene>
    <name evidence="25" type="ORF">C2E21_4017</name>
</gene>
<evidence type="ECO:0000256" key="10">
    <source>
        <dbReference type="ARBA" id="ARBA00022737"/>
    </source>
</evidence>
<comment type="pathway">
    <text evidence="4 20">Porphyrin-containing compound metabolism; protoporphyrin-IX biosynthesis; coproporphyrinogen-III from 5-aminolevulinate: step 4/4.</text>
</comment>
<evidence type="ECO:0000256" key="4">
    <source>
        <dbReference type="ARBA" id="ARBA00004804"/>
    </source>
</evidence>
<dbReference type="InterPro" id="IPR019775">
    <property type="entry name" value="WD40_repeat_CS"/>
</dbReference>
<dbReference type="InterPro" id="IPR036322">
    <property type="entry name" value="WD40_repeat_dom_sf"/>
</dbReference>
<sequence length="1499" mass="155746">MVRAARGEAIERAPCWMMRQAGRYQKAYRDLALKHPSFRERSENTDLIVEISLQPWESFKPDGVILFSDILTPLPAFGIPFEIDDDKGPLLDSPIRSSEQLKALHAIDLQQLSFVGESLGLIRKEVAGQAAVLGFVGCPWTLATYVVEGASSSIYKNIKTMMFTAPELLDSLLSHIADQIATYVKYQIDSGADCVMMFDSWGGQLPPQLWDRWSRPYIERIVQQVKATHPNTPLTLYANGSGGLLERMAGTGADVIGLDWTVDMADARRRLGPNQAVQGNVDPVVLFGSEAAIEAAVRDCLTKAGERGHVLNLGHGVLVGTPEDHVAHMFDLSKKLTYAKLREEQGVAAALEDWARQGAIGVIIGIPASVQVPCSGSGAPERASSRRWASERAAAGGGRAIMLLDKLPAVRHDGGVYTVHVQSSGRRFATGGADALVKVWSLAPVLDAQKERAGPLVLATLSDHTSTVNTVRFSKNGKYLASGSDDKMICIFEHKPGPGTTVLGGSSTPNLENWRTRAVLRGHSNNVVDLGWSPDDSKLASASIDNAVCIWDAASGHLLKRLDFHTSFVKGLAWDPVGTYLATQSEDKSVVIWRCDDWSVQAVVKSPYAKLVTSTFSTRMSWSPDGSFLATGNSYQGSTHAAVVLQRGRWTEDQEHLLVSGHQGCVVSVGFNPRLFHLPKKDGAEGEVEPQLTAVFALGSQDKRISMWAAAHTTPLLVGKRFFRSQVTDLAWTPDGYTLLAASSDGTVACFQFAASELGRPHTQEELDQVFQQLYGSARVAAGGGKRLFAESAEQLHLEAAAAGAPSPAGAPPAVAGARIAAAAAAAGAAARQQSAATLPKAVTQQQTAVERALQPSAKQNMDALSARLTGRMGSDAEVQVGFDAPVVGEGAPAAAAGRKRLAPERVGQGPAAGPTSAELMPPPPPRAAGSGPDAGKRARLEATPVAAGAARAAVQPAAGGAAGGVGAGAAPVAALPHIVLRGPELPAEVTADLGCPPQLFEDPAAAPAEEERRTLRVTNREARGGAASSGRWQADVACLKGRGAAPLWSDTLRSAAVAACGTHNFAAVGTEDGQLVLYSPAGRHLTAPLKLGAGIAKLACDSAWRLLVLTTSGAVRLFDVEALRSLLTASLAPLLEDGCTVLDARLSRMGVPLVTLSNSRAYVWSADLEGWTCVADESFAVSQFMPVLSLAGQDEISSLQAEVLRSRISRAALPGLQVRQSTAAQALASRAHLEASLSTALALQSPAEYRRWLLAYARFLAEQGDSPRLGEVCSALLGGGSAAAAGGDAEMADAEAADGTAAAEGGEAAGAWQPTVLGLSKHELLGEVLKEMGRNRHLQRTTQSFLDALSDMKKAEERAAAAAAEAAAAAAAAPADPVPSPAVPAAPAAAAAAAGATAPAAAVAPAAAAPAAAPAAEVTAAPDAAAVPAAPAPLAAAAPAAGPPVALAGSPLAVMHALAQSPLVAALQARGMPLQQAVMAVLQQTAIQPQQGQHPPST</sequence>
<dbReference type="InterPro" id="IPR006361">
    <property type="entry name" value="Uroporphyrinogen_deCO2ase_HemE"/>
</dbReference>
<dbReference type="PROSITE" id="PS00907">
    <property type="entry name" value="UROD_2"/>
    <property type="match status" value="1"/>
</dbReference>
<dbReference type="Gene3D" id="2.130.10.10">
    <property type="entry name" value="YVTN repeat-like/Quinoprotein amine dehydrogenase"/>
    <property type="match status" value="2"/>
</dbReference>
<protein>
    <recommendedName>
        <fullName evidence="8 20">Uroporphyrinogen decarboxylase</fullName>
        <ecNumber evidence="8 20">4.1.1.37</ecNumber>
    </recommendedName>
</protein>
<feature type="repeat" description="WD" evidence="19">
    <location>
        <begin position="409"/>
        <end position="442"/>
    </location>
</feature>
<dbReference type="PANTHER" id="PTHR13831">
    <property type="entry name" value="MEMBER OF THE HIR1 FAMILY OF WD-REPEAT PROTEINS"/>
    <property type="match status" value="1"/>
</dbReference>
<comment type="subunit">
    <text evidence="7">Homodimer.</text>
</comment>
<feature type="domain" description="Uroporphyrinogen decarboxylase (URO-D)" evidence="24">
    <location>
        <begin position="133"/>
        <end position="149"/>
    </location>
</feature>
<evidence type="ECO:0000259" key="24">
    <source>
        <dbReference type="PROSITE" id="PS00907"/>
    </source>
</evidence>
<evidence type="ECO:0000313" key="26">
    <source>
        <dbReference type="Proteomes" id="UP000239899"/>
    </source>
</evidence>
<comment type="similarity">
    <text evidence="5">Belongs to the WD repeat HIR1 family.</text>
</comment>
<dbReference type="PROSITE" id="PS50082">
    <property type="entry name" value="WD_REPEATS_2"/>
    <property type="match status" value="4"/>
</dbReference>
<dbReference type="GO" id="GO:0006782">
    <property type="term" value="P:protoporphyrinogen IX biosynthetic process"/>
    <property type="evidence" value="ECO:0007669"/>
    <property type="project" value="UniProtKB-UniPathway"/>
</dbReference>
<evidence type="ECO:0000256" key="15">
    <source>
        <dbReference type="ARBA" id="ARBA00023239"/>
    </source>
</evidence>
<evidence type="ECO:0000256" key="9">
    <source>
        <dbReference type="ARBA" id="ARBA00022574"/>
    </source>
</evidence>
<evidence type="ECO:0000256" key="3">
    <source>
        <dbReference type="ARBA" id="ARBA00004229"/>
    </source>
</evidence>
<dbReference type="SMART" id="SM00320">
    <property type="entry name" value="WD40"/>
    <property type="match status" value="6"/>
</dbReference>
<dbReference type="InterPro" id="IPR011044">
    <property type="entry name" value="Quino_amine_DH_bsu"/>
</dbReference>
<evidence type="ECO:0000256" key="7">
    <source>
        <dbReference type="ARBA" id="ARBA00011738"/>
    </source>
</evidence>
<dbReference type="PROSITE" id="PS50294">
    <property type="entry name" value="WD_REPEATS_REGION"/>
    <property type="match status" value="4"/>
</dbReference>
<evidence type="ECO:0000256" key="6">
    <source>
        <dbReference type="ARBA" id="ARBA00009935"/>
    </source>
</evidence>
<dbReference type="InterPro" id="IPR000257">
    <property type="entry name" value="Uroporphyrinogen_deCOase"/>
</dbReference>
<dbReference type="STRING" id="3076.A0A2P6TTG4"/>
<dbReference type="Proteomes" id="UP000239899">
    <property type="component" value="Unassembled WGS sequence"/>
</dbReference>
<dbReference type="EMBL" id="LHPG02000007">
    <property type="protein sequence ID" value="PRW57352.1"/>
    <property type="molecule type" value="Genomic_DNA"/>
</dbReference>
<keyword evidence="10" id="KW-0677">Repeat</keyword>
<evidence type="ECO:0000256" key="19">
    <source>
        <dbReference type="PROSITE-ProRule" id="PRU00221"/>
    </source>
</evidence>
<name>A0A2P6TTG4_CHLSO</name>
<dbReference type="GO" id="GO:0006338">
    <property type="term" value="P:chromatin remodeling"/>
    <property type="evidence" value="ECO:0007669"/>
    <property type="project" value="InterPro"/>
</dbReference>
<evidence type="ECO:0000256" key="5">
    <source>
        <dbReference type="ARBA" id="ARBA00007306"/>
    </source>
</evidence>
<dbReference type="GO" id="GO:0000417">
    <property type="term" value="C:HIR complex"/>
    <property type="evidence" value="ECO:0007669"/>
    <property type="project" value="TreeGrafter"/>
</dbReference>
<comment type="subcellular location">
    <subcellularLocation>
        <location evidence="2">Nucleus</location>
    </subcellularLocation>
    <subcellularLocation>
        <location evidence="3">Plastid</location>
        <location evidence="3">Chloroplast</location>
    </subcellularLocation>
</comment>
<feature type="repeat" description="WD" evidence="19">
    <location>
        <begin position="520"/>
        <end position="561"/>
    </location>
</feature>
<evidence type="ECO:0000259" key="23">
    <source>
        <dbReference type="PROSITE" id="PS00906"/>
    </source>
</evidence>
<feature type="domain" description="Uroporphyrinogen decarboxylase (URO-D)" evidence="23">
    <location>
        <begin position="14"/>
        <end position="23"/>
    </location>
</feature>
<dbReference type="InterPro" id="IPR038071">
    <property type="entry name" value="UROD/MetE-like_sf"/>
</dbReference>
<feature type="repeat" description="WD" evidence="19">
    <location>
        <begin position="461"/>
        <end position="493"/>
    </location>
</feature>
<keyword evidence="15 20" id="KW-0456">Lyase</keyword>
<dbReference type="FunFam" id="3.20.20.210:FF:000006">
    <property type="entry name" value="Uroporphyrinogen decarboxylase"/>
    <property type="match status" value="1"/>
</dbReference>
<comment type="similarity">
    <text evidence="6 21">Belongs to the uroporphyrinogen decarboxylase family.</text>
</comment>
<dbReference type="Gene3D" id="3.20.20.210">
    <property type="match status" value="1"/>
</dbReference>
<dbReference type="GO" id="GO:0004853">
    <property type="term" value="F:uroporphyrinogen decarboxylase activity"/>
    <property type="evidence" value="ECO:0007669"/>
    <property type="project" value="UniProtKB-EC"/>
</dbReference>
<comment type="catalytic activity">
    <reaction evidence="18 20">
        <text>uroporphyrinogen III + 4 H(+) = coproporphyrinogen III + 4 CO2</text>
        <dbReference type="Rhea" id="RHEA:19865"/>
        <dbReference type="ChEBI" id="CHEBI:15378"/>
        <dbReference type="ChEBI" id="CHEBI:16526"/>
        <dbReference type="ChEBI" id="CHEBI:57308"/>
        <dbReference type="ChEBI" id="CHEBI:57309"/>
        <dbReference type="EC" id="4.1.1.37"/>
    </reaction>
</comment>
<dbReference type="PANTHER" id="PTHR13831:SF0">
    <property type="entry name" value="PROTEIN HIRA"/>
    <property type="match status" value="1"/>
</dbReference>
<keyword evidence="14" id="KW-0804">Transcription</keyword>
<dbReference type="EC" id="4.1.1.37" evidence="8 20"/>
<dbReference type="Pfam" id="PF07569">
    <property type="entry name" value="Hira"/>
    <property type="match status" value="1"/>
</dbReference>
<dbReference type="PROSITE" id="PS00906">
    <property type="entry name" value="UROD_1"/>
    <property type="match status" value="1"/>
</dbReference>
<keyword evidence="16" id="KW-0539">Nucleus</keyword>
<dbReference type="HAMAP" id="MF_00218">
    <property type="entry name" value="URO_D"/>
    <property type="match status" value="1"/>
</dbReference>
<dbReference type="SUPFAM" id="SSF50978">
    <property type="entry name" value="WD40 repeat-like"/>
    <property type="match status" value="1"/>
</dbReference>
<dbReference type="SUPFAM" id="SSF50969">
    <property type="entry name" value="YVTN repeat-like/Quinoprotein amine dehydrogenase"/>
    <property type="match status" value="1"/>
</dbReference>
<evidence type="ECO:0000256" key="21">
    <source>
        <dbReference type="RuleBase" id="RU004169"/>
    </source>
</evidence>
<dbReference type="Pfam" id="PF01208">
    <property type="entry name" value="URO-D"/>
    <property type="match status" value="1"/>
</dbReference>
<dbReference type="GO" id="GO:0009507">
    <property type="term" value="C:chloroplast"/>
    <property type="evidence" value="ECO:0007669"/>
    <property type="project" value="UniProtKB-SubCell"/>
</dbReference>
<dbReference type="GO" id="GO:0006355">
    <property type="term" value="P:regulation of DNA-templated transcription"/>
    <property type="evidence" value="ECO:0007669"/>
    <property type="project" value="InterPro"/>
</dbReference>
<dbReference type="Pfam" id="PF24105">
    <property type="entry name" value="Beta-prop_CAF1B_HIR1"/>
    <property type="match status" value="1"/>
</dbReference>
<evidence type="ECO:0000256" key="17">
    <source>
        <dbReference type="ARBA" id="ARBA00023244"/>
    </source>
</evidence>
<dbReference type="InterPro" id="IPR031120">
    <property type="entry name" value="HIR1-like"/>
</dbReference>
<comment type="caution">
    <text evidence="25">The sequence shown here is derived from an EMBL/GenBank/DDBJ whole genome shotgun (WGS) entry which is preliminary data.</text>
</comment>
<feature type="repeat" description="WD" evidence="19">
    <location>
        <begin position="562"/>
        <end position="593"/>
    </location>
</feature>
<evidence type="ECO:0000256" key="16">
    <source>
        <dbReference type="ARBA" id="ARBA00023242"/>
    </source>
</evidence>
<dbReference type="CDD" id="cd00200">
    <property type="entry name" value="WD40"/>
    <property type="match status" value="1"/>
</dbReference>
<evidence type="ECO:0000256" key="22">
    <source>
        <dbReference type="SAM" id="MobiDB-lite"/>
    </source>
</evidence>
<evidence type="ECO:0000256" key="11">
    <source>
        <dbReference type="ARBA" id="ARBA00022793"/>
    </source>
</evidence>
<dbReference type="GO" id="GO:0005634">
    <property type="term" value="C:nucleus"/>
    <property type="evidence" value="ECO:0007669"/>
    <property type="project" value="UniProtKB-SubCell"/>
</dbReference>
<dbReference type="InterPro" id="IPR015943">
    <property type="entry name" value="WD40/YVTN_repeat-like_dom_sf"/>
</dbReference>
<evidence type="ECO:0000256" key="1">
    <source>
        <dbReference type="ARBA" id="ARBA00002448"/>
    </source>
</evidence>
<keyword evidence="17 20" id="KW-0627">Porphyrin biosynthesis</keyword>
<dbReference type="InterPro" id="IPR001680">
    <property type="entry name" value="WD40_rpt"/>
</dbReference>
<reference evidence="25 26" key="1">
    <citation type="journal article" date="2018" name="Plant J.">
        <title>Genome sequences of Chlorella sorokiniana UTEX 1602 and Micractinium conductrix SAG 241.80: implications to maltose excretion by a green alga.</title>
        <authorList>
            <person name="Arriola M.B."/>
            <person name="Velmurugan N."/>
            <person name="Zhang Y."/>
            <person name="Plunkett M.H."/>
            <person name="Hondzo H."/>
            <person name="Barney B.M."/>
        </authorList>
    </citation>
    <scope>NUCLEOTIDE SEQUENCE [LARGE SCALE GENOMIC DNA]</scope>
    <source>
        <strain evidence="26">UTEX 1602</strain>
    </source>
</reference>
<evidence type="ECO:0000256" key="2">
    <source>
        <dbReference type="ARBA" id="ARBA00004123"/>
    </source>
</evidence>
<evidence type="ECO:0000313" key="25">
    <source>
        <dbReference type="EMBL" id="PRW57352.1"/>
    </source>
</evidence>
<feature type="region of interest" description="Disordered" evidence="22">
    <location>
        <begin position="896"/>
        <end position="944"/>
    </location>
</feature>
<dbReference type="NCBIfam" id="TIGR01464">
    <property type="entry name" value="hemE"/>
    <property type="match status" value="1"/>
</dbReference>
<keyword evidence="12" id="KW-0156">Chromatin regulator</keyword>
<evidence type="ECO:0000256" key="14">
    <source>
        <dbReference type="ARBA" id="ARBA00023163"/>
    </source>
</evidence>
<keyword evidence="11 20" id="KW-0210">Decarboxylase</keyword>
<dbReference type="SUPFAM" id="SSF51726">
    <property type="entry name" value="UROD/MetE-like"/>
    <property type="match status" value="1"/>
</dbReference>
<evidence type="ECO:0000256" key="12">
    <source>
        <dbReference type="ARBA" id="ARBA00022853"/>
    </source>
</evidence>
<accession>A0A2P6TTG4</accession>
<evidence type="ECO:0000256" key="18">
    <source>
        <dbReference type="ARBA" id="ARBA00048033"/>
    </source>
</evidence>
<keyword evidence="13" id="KW-0805">Transcription regulation</keyword>
<organism evidence="25 26">
    <name type="scientific">Chlorella sorokiniana</name>
    <name type="common">Freshwater green alga</name>
    <dbReference type="NCBI Taxonomy" id="3076"/>
    <lineage>
        <taxon>Eukaryota</taxon>
        <taxon>Viridiplantae</taxon>
        <taxon>Chlorophyta</taxon>
        <taxon>core chlorophytes</taxon>
        <taxon>Trebouxiophyceae</taxon>
        <taxon>Chlorellales</taxon>
        <taxon>Chlorellaceae</taxon>
        <taxon>Chlorella clade</taxon>
        <taxon>Chlorella</taxon>
    </lineage>
</organism>
<dbReference type="GO" id="GO:0006351">
    <property type="term" value="P:DNA-templated transcription"/>
    <property type="evidence" value="ECO:0007669"/>
    <property type="project" value="InterPro"/>
</dbReference>
<evidence type="ECO:0000256" key="13">
    <source>
        <dbReference type="ARBA" id="ARBA00023015"/>
    </source>
</evidence>
<comment type="function">
    <text evidence="1">Catalyzes the decarboxylation of four acetate groups of uroporphyrinogen-III to yield coproporphyrinogen-III.</text>
</comment>
<keyword evidence="26" id="KW-1185">Reference proteome</keyword>
<dbReference type="GO" id="GO:0031491">
    <property type="term" value="F:nucleosome binding"/>
    <property type="evidence" value="ECO:0007669"/>
    <property type="project" value="TreeGrafter"/>
</dbReference>
<dbReference type="CDD" id="cd00717">
    <property type="entry name" value="URO-D"/>
    <property type="match status" value="1"/>
</dbReference>